<evidence type="ECO:0000256" key="3">
    <source>
        <dbReference type="ARBA" id="ARBA00022989"/>
    </source>
</evidence>
<protein>
    <recommendedName>
        <fullName evidence="6">EamA domain-containing protein</fullName>
    </recommendedName>
</protein>
<keyword evidence="4 5" id="KW-0472">Membrane</keyword>
<feature type="transmembrane region" description="Helical" evidence="5">
    <location>
        <begin position="250"/>
        <end position="269"/>
    </location>
</feature>
<dbReference type="Proteomes" id="UP000887567">
    <property type="component" value="Unplaced"/>
</dbReference>
<feature type="transmembrane region" description="Helical" evidence="5">
    <location>
        <begin position="218"/>
        <end position="238"/>
    </location>
</feature>
<evidence type="ECO:0000256" key="2">
    <source>
        <dbReference type="ARBA" id="ARBA00022692"/>
    </source>
</evidence>
<dbReference type="AlphaFoldDB" id="A0A913YLN4"/>
<feature type="transmembrane region" description="Helical" evidence="5">
    <location>
        <begin position="31"/>
        <end position="54"/>
    </location>
</feature>
<feature type="transmembrane region" description="Helical" evidence="5">
    <location>
        <begin position="281"/>
        <end position="303"/>
    </location>
</feature>
<feature type="transmembrane region" description="Helical" evidence="5">
    <location>
        <begin position="185"/>
        <end position="206"/>
    </location>
</feature>
<organism evidence="7 8">
    <name type="scientific">Exaiptasia diaphana</name>
    <name type="common">Tropical sea anemone</name>
    <name type="synonym">Aiptasia pulchella</name>
    <dbReference type="NCBI Taxonomy" id="2652724"/>
    <lineage>
        <taxon>Eukaryota</taxon>
        <taxon>Metazoa</taxon>
        <taxon>Cnidaria</taxon>
        <taxon>Anthozoa</taxon>
        <taxon>Hexacorallia</taxon>
        <taxon>Actiniaria</taxon>
        <taxon>Aiptasiidae</taxon>
        <taxon>Exaiptasia</taxon>
    </lineage>
</organism>
<evidence type="ECO:0000256" key="5">
    <source>
        <dbReference type="SAM" id="Phobius"/>
    </source>
</evidence>
<feature type="transmembrane region" description="Helical" evidence="5">
    <location>
        <begin position="151"/>
        <end position="173"/>
    </location>
</feature>
<dbReference type="EnsemblMetazoa" id="XM_028660574.1">
    <property type="protein sequence ID" value="XP_028516375.1"/>
    <property type="gene ID" value="LOC114575533"/>
</dbReference>
<keyword evidence="8" id="KW-1185">Reference proteome</keyword>
<reference evidence="7" key="1">
    <citation type="submission" date="2022-11" db="UniProtKB">
        <authorList>
            <consortium name="EnsemblMetazoa"/>
        </authorList>
    </citation>
    <scope>IDENTIFICATION</scope>
</reference>
<evidence type="ECO:0000313" key="7">
    <source>
        <dbReference type="EnsemblMetazoa" id="XP_028516375.1"/>
    </source>
</evidence>
<dbReference type="InterPro" id="IPR037185">
    <property type="entry name" value="EmrE-like"/>
</dbReference>
<dbReference type="PANTHER" id="PTHR22911">
    <property type="entry name" value="ACYL-MALONYL CONDENSING ENZYME-RELATED"/>
    <property type="match status" value="1"/>
</dbReference>
<dbReference type="InterPro" id="IPR000620">
    <property type="entry name" value="EamA_dom"/>
</dbReference>
<feature type="transmembrane region" description="Helical" evidence="5">
    <location>
        <begin position="96"/>
        <end position="116"/>
    </location>
</feature>
<sequence>MERTQENDGSFLEPLACSTERTKSRNVFKQYCRSFVGVLLALLSALSVVIMNVFAKLCLILPPFEIGVIRFIVHLLLTTPPVIYTNHSLVYPPKVIALLVLRGFIGASGMFTRVYAVQNMPLGDAIVLIFTSPVFTAVLARIFLKERLHWIYSILLVLCMAGVTLIARPTFIFGHPDSAPEYDNVLIPTLVAWLSAVCSSCAMVTIRVLLRTYKVPSSVILLYFGLVGLVYSILGSYFDRGFQFPFCQSTDYLFAACVGVFAYLTQFFLNGALKYEKAFIVALSRSPGTIFGFIFQIIIYSLIPGALSFGGASLIILCNLFIFMLKWYQNKNRYGK</sequence>
<feature type="transmembrane region" description="Helical" evidence="5">
    <location>
        <begin position="66"/>
        <end position="84"/>
    </location>
</feature>
<comment type="subcellular location">
    <subcellularLocation>
        <location evidence="1">Membrane</location>
        <topology evidence="1">Multi-pass membrane protein</topology>
    </subcellularLocation>
</comment>
<dbReference type="GeneID" id="114575533"/>
<dbReference type="RefSeq" id="XP_028516375.1">
    <property type="nucleotide sequence ID" value="XM_028660574.1"/>
</dbReference>
<name>A0A913YLN4_EXADI</name>
<dbReference type="Pfam" id="PF00892">
    <property type="entry name" value="EamA"/>
    <property type="match status" value="1"/>
</dbReference>
<proteinExistence type="predicted"/>
<feature type="transmembrane region" description="Helical" evidence="5">
    <location>
        <begin position="122"/>
        <end position="144"/>
    </location>
</feature>
<dbReference type="OMA" id="QIIFIRM"/>
<feature type="transmembrane region" description="Helical" evidence="5">
    <location>
        <begin position="309"/>
        <end position="328"/>
    </location>
</feature>
<dbReference type="SUPFAM" id="SSF103481">
    <property type="entry name" value="Multidrug resistance efflux transporter EmrE"/>
    <property type="match status" value="1"/>
</dbReference>
<dbReference type="GO" id="GO:0016020">
    <property type="term" value="C:membrane"/>
    <property type="evidence" value="ECO:0007669"/>
    <property type="project" value="UniProtKB-SubCell"/>
</dbReference>
<evidence type="ECO:0000256" key="4">
    <source>
        <dbReference type="ARBA" id="ARBA00023136"/>
    </source>
</evidence>
<dbReference type="PANTHER" id="PTHR22911:SF6">
    <property type="entry name" value="SOLUTE CARRIER FAMILY 35 MEMBER G1"/>
    <property type="match status" value="1"/>
</dbReference>
<dbReference type="OrthoDB" id="5968806at2759"/>
<dbReference type="KEGG" id="epa:114575533"/>
<keyword evidence="3 5" id="KW-1133">Transmembrane helix</keyword>
<accession>A0A913YLN4</accession>
<keyword evidence="2 5" id="KW-0812">Transmembrane</keyword>
<evidence type="ECO:0000313" key="8">
    <source>
        <dbReference type="Proteomes" id="UP000887567"/>
    </source>
</evidence>
<feature type="domain" description="EamA" evidence="6">
    <location>
        <begin position="37"/>
        <end position="167"/>
    </location>
</feature>
<evidence type="ECO:0000256" key="1">
    <source>
        <dbReference type="ARBA" id="ARBA00004141"/>
    </source>
</evidence>
<evidence type="ECO:0000259" key="6">
    <source>
        <dbReference type="Pfam" id="PF00892"/>
    </source>
</evidence>